<evidence type="ECO:0000313" key="7">
    <source>
        <dbReference type="EMBL" id="MDF2311587.1"/>
    </source>
</evidence>
<keyword evidence="11" id="KW-1185">Reference proteome</keyword>
<reference evidence="9 11" key="1">
    <citation type="submission" date="2018-03" db="EMBL/GenBank/DDBJ databases">
        <title>Draft Genome Sequences of six Lactobacillus pentosus Strains Isolated from Brines of Traditionally Fermented Spanish-Style Green Table Olives.</title>
        <authorList>
            <person name="Calero-Delgado B."/>
            <person name="Martin-Platero A.M."/>
            <person name="Perez-Pulido A.J."/>
            <person name="Benitez-Cabello A."/>
            <person name="Casimiro-Soriguer C.S."/>
            <person name="Martinez-Bueno M."/>
            <person name="Arroyo-Lopez F.N."/>
            <person name="Rodriguez-Gomez F."/>
            <person name="Bautista-Gallego J."/>
            <person name="Garrido-Fernandez A."/>
            <person name="Jimenez-Diaz R."/>
        </authorList>
    </citation>
    <scope>NUCLEOTIDE SEQUENCE [LARGE SCALE GENOMIC DNA]</scope>
    <source>
        <strain evidence="9 11">IG2</strain>
    </source>
</reference>
<dbReference type="Proteomes" id="UP001267003">
    <property type="component" value="Unassembled WGS sequence"/>
</dbReference>
<comment type="similarity">
    <text evidence="2">Belongs to the TerC family.</text>
</comment>
<dbReference type="EMBL" id="PVOB01000035">
    <property type="protein sequence ID" value="PRO95828.1"/>
    <property type="molecule type" value="Genomic_DNA"/>
</dbReference>
<dbReference type="InterPro" id="IPR005496">
    <property type="entry name" value="Integral_membrane_TerC"/>
</dbReference>
<name>A0A2I0Z0C5_LACPE</name>
<reference evidence="7" key="3">
    <citation type="submission" date="2022-11" db="EMBL/GenBank/DDBJ databases">
        <authorList>
            <person name="Wang Z."/>
        </authorList>
    </citation>
    <scope>NUCLEOTIDE SEQUENCE</scope>
    <source>
        <strain evidence="7">P2000</strain>
    </source>
</reference>
<evidence type="ECO:0000313" key="11">
    <source>
        <dbReference type="Proteomes" id="UP000238378"/>
    </source>
</evidence>
<proteinExistence type="inferred from homology"/>
<evidence type="ECO:0000313" key="10">
    <source>
        <dbReference type="EMBL" id="RMW45524.1"/>
    </source>
</evidence>
<reference evidence="8" key="5">
    <citation type="submission" date="2023-08" db="EMBL/GenBank/DDBJ databases">
        <authorList>
            <person name="Page C.A."/>
            <person name="Perez-Diaz I.M."/>
        </authorList>
    </citation>
    <scope>NUCLEOTIDE SEQUENCE</scope>
    <source>
        <strain evidence="8">7.8.46</strain>
    </source>
</reference>
<dbReference type="InterPro" id="IPR022493">
    <property type="entry name" value="CHP03716_TM_YkoY"/>
</dbReference>
<evidence type="ECO:0000313" key="9">
    <source>
        <dbReference type="EMBL" id="PRO95828.1"/>
    </source>
</evidence>
<keyword evidence="3 6" id="KW-0812">Transmembrane</keyword>
<evidence type="ECO:0000256" key="1">
    <source>
        <dbReference type="ARBA" id="ARBA00004141"/>
    </source>
</evidence>
<dbReference type="KEGG" id="lpg:BB562_05010"/>
<evidence type="ECO:0000256" key="3">
    <source>
        <dbReference type="ARBA" id="ARBA00022692"/>
    </source>
</evidence>
<keyword evidence="4 6" id="KW-1133">Transmembrane helix</keyword>
<dbReference type="GeneID" id="49394672"/>
<feature type="transmembrane region" description="Helical" evidence="6">
    <location>
        <begin position="162"/>
        <end position="184"/>
    </location>
</feature>
<feature type="transmembrane region" description="Helical" evidence="6">
    <location>
        <begin position="65"/>
        <end position="87"/>
    </location>
</feature>
<dbReference type="AlphaFoldDB" id="A0A2I0Z0C5"/>
<feature type="transmembrane region" description="Helical" evidence="6">
    <location>
        <begin position="196"/>
        <end position="216"/>
    </location>
</feature>
<dbReference type="Proteomes" id="UP000238378">
    <property type="component" value="Unassembled WGS sequence"/>
</dbReference>
<evidence type="ECO:0000313" key="12">
    <source>
        <dbReference type="Proteomes" id="UP000276249"/>
    </source>
</evidence>
<organism evidence="7 13">
    <name type="scientific">Lactiplantibacillus pentosus</name>
    <name type="common">Lactobacillus pentosus</name>
    <dbReference type="NCBI Taxonomy" id="1589"/>
    <lineage>
        <taxon>Bacteria</taxon>
        <taxon>Bacillati</taxon>
        <taxon>Bacillota</taxon>
        <taxon>Bacilli</taxon>
        <taxon>Lactobacillales</taxon>
        <taxon>Lactobacillaceae</taxon>
        <taxon>Lactiplantibacillus</taxon>
    </lineage>
</organism>
<dbReference type="Proteomes" id="UP001151834">
    <property type="component" value="Unassembled WGS sequence"/>
</dbReference>
<dbReference type="PANTHER" id="PTHR30238">
    <property type="entry name" value="MEMBRANE BOUND PREDICTED REDOX MODULATOR"/>
    <property type="match status" value="1"/>
</dbReference>
<evidence type="ECO:0000256" key="5">
    <source>
        <dbReference type="ARBA" id="ARBA00023136"/>
    </source>
</evidence>
<evidence type="ECO:0000313" key="13">
    <source>
        <dbReference type="Proteomes" id="UP001151834"/>
    </source>
</evidence>
<dbReference type="OrthoDB" id="9806211at2"/>
<reference evidence="10 12" key="2">
    <citation type="submission" date="2018-10" db="EMBL/GenBank/DDBJ databases">
        <title>Genome sequences of five Lactobacillus pentosus strains isolated from brines of traditionally fermented spanish-style green table olives and differences between them.</title>
        <authorList>
            <person name="Jimenez Diaz R."/>
        </authorList>
    </citation>
    <scope>NUCLEOTIDE SEQUENCE [LARGE SCALE GENOMIC DNA]</scope>
    <source>
        <strain evidence="10 12">IG10</strain>
    </source>
</reference>
<reference evidence="7" key="4">
    <citation type="journal article" date="2023" name="Front Nutr">
        <title>Lactiplantibacillus pentosus P2020 protects the hyperuricemia and renal inflammation in mice.</title>
        <authorList>
            <person name="Wang Z."/>
            <person name="Song L."/>
            <person name="Li X."/>
            <person name="Xiao Y."/>
            <person name="Huang Y."/>
            <person name="Zhang Y."/>
            <person name="Li J."/>
            <person name="Li M."/>
            <person name="Ren Z."/>
        </authorList>
    </citation>
    <scope>NUCLEOTIDE SEQUENCE</scope>
    <source>
        <strain evidence="7">P2000</strain>
    </source>
</reference>
<keyword evidence="5 6" id="KW-0472">Membrane</keyword>
<dbReference type="EMBL" id="JAPEQV010000002">
    <property type="protein sequence ID" value="MDF2311587.1"/>
    <property type="molecule type" value="Genomic_DNA"/>
</dbReference>
<dbReference type="GO" id="GO:0016020">
    <property type="term" value="C:membrane"/>
    <property type="evidence" value="ECO:0007669"/>
    <property type="project" value="UniProtKB-SubCell"/>
</dbReference>
<feature type="transmembrane region" description="Helical" evidence="6">
    <location>
        <begin position="28"/>
        <end position="53"/>
    </location>
</feature>
<dbReference type="NCBIfam" id="TIGR03716">
    <property type="entry name" value="R_switched_YkoY"/>
    <property type="match status" value="1"/>
</dbReference>
<comment type="subcellular location">
    <subcellularLocation>
        <location evidence="1">Membrane</location>
        <topology evidence="1">Multi-pass membrane protein</topology>
    </subcellularLocation>
</comment>
<gene>
    <name evidence="9" type="ORF">C6Y08_03115</name>
    <name evidence="10" type="ORF">D6U18_11560</name>
    <name evidence="7" type="ORF">OOJ94_01990</name>
    <name evidence="8" type="ORF">RI536_02300</name>
</gene>
<dbReference type="Proteomes" id="UP000276249">
    <property type="component" value="Unassembled WGS sequence"/>
</dbReference>
<evidence type="ECO:0000256" key="6">
    <source>
        <dbReference type="SAM" id="Phobius"/>
    </source>
</evidence>
<dbReference type="PANTHER" id="PTHR30238:SF6">
    <property type="entry name" value="TERC-LIKE PROTEIN"/>
    <property type="match status" value="1"/>
</dbReference>
<dbReference type="EMBL" id="JAVLAQ010000001">
    <property type="protein sequence ID" value="MDT6988934.1"/>
    <property type="molecule type" value="Genomic_DNA"/>
</dbReference>
<comment type="caution">
    <text evidence="7">The sequence shown here is derived from an EMBL/GenBank/DDBJ whole genome shotgun (WGS) entry which is preliminary data.</text>
</comment>
<evidence type="ECO:0000313" key="8">
    <source>
        <dbReference type="EMBL" id="MDT6988934.1"/>
    </source>
</evidence>
<accession>A0A2I0Z0C5</accession>
<protein>
    <submittedName>
        <fullName evidence="9">DUF475 domain-containing protein</fullName>
    </submittedName>
    <submittedName>
        <fullName evidence="7">TerC family protein</fullName>
    </submittedName>
</protein>
<dbReference type="RefSeq" id="WP_050339483.1">
    <property type="nucleotide sequence ID" value="NZ_BJZC01000128.1"/>
</dbReference>
<evidence type="ECO:0000256" key="2">
    <source>
        <dbReference type="ARBA" id="ARBA00007511"/>
    </source>
</evidence>
<dbReference type="EMBL" id="RDCJ01000101">
    <property type="protein sequence ID" value="RMW45524.1"/>
    <property type="molecule type" value="Genomic_DNA"/>
</dbReference>
<dbReference type="Pfam" id="PF03741">
    <property type="entry name" value="TerC"/>
    <property type="match status" value="1"/>
</dbReference>
<sequence length="258" mass="29178">MLHLIEQLYGPFFSAANWGNVVTSANDWLIILSLAIIECLLSVDNAVVLAAQTQSLDNLQEREKSLFYGLWGAYVFRFLIIGIGTYLISFWEIKVLGAAYLGYLVYRYFSQPKAGETVEKKPKKQRRFFGLSKFWSVVLQIEMMDIIFSIDSVLASLAISDNPVIVLIGGMIGIACMRGIAEVIMRLMRKIPELETMAYCLIVLIAIKLFISIPAIGWDIPATAFGGIVLAAFAVTLAIHFWRRRRNRGQQLEERMRK</sequence>
<feature type="transmembrane region" description="Helical" evidence="6">
    <location>
        <begin position="222"/>
        <end position="242"/>
    </location>
</feature>
<evidence type="ECO:0000256" key="4">
    <source>
        <dbReference type="ARBA" id="ARBA00022989"/>
    </source>
</evidence>